<feature type="transmembrane region" description="Helical" evidence="9">
    <location>
        <begin position="488"/>
        <end position="509"/>
    </location>
</feature>
<dbReference type="GO" id="GO:0050897">
    <property type="term" value="F:cobalt ion binding"/>
    <property type="evidence" value="ECO:0007669"/>
    <property type="project" value="TreeGrafter"/>
</dbReference>
<dbReference type="Gene3D" id="1.20.58.340">
    <property type="entry name" value="Magnesium transport protein CorA, transmembrane region"/>
    <property type="match status" value="2"/>
</dbReference>
<dbReference type="eggNOG" id="ENOG502QVFZ">
    <property type="taxonomic scope" value="Eukaryota"/>
</dbReference>
<feature type="region of interest" description="Disordered" evidence="8">
    <location>
        <begin position="1"/>
        <end position="31"/>
    </location>
</feature>
<dbReference type="InterPro" id="IPR045863">
    <property type="entry name" value="CorA_TM1_TM2"/>
</dbReference>
<feature type="region of interest" description="Disordered" evidence="8">
    <location>
        <begin position="208"/>
        <end position="262"/>
    </location>
</feature>
<comment type="subcellular location">
    <subcellularLocation>
        <location evidence="1">Cell membrane</location>
        <topology evidence="1">Multi-pass membrane protein</topology>
    </subcellularLocation>
</comment>
<evidence type="ECO:0000256" key="9">
    <source>
        <dbReference type="SAM" id="Phobius"/>
    </source>
</evidence>
<dbReference type="GO" id="GO:0000287">
    <property type="term" value="F:magnesium ion binding"/>
    <property type="evidence" value="ECO:0007669"/>
    <property type="project" value="TreeGrafter"/>
</dbReference>
<dbReference type="Pfam" id="PF01544">
    <property type="entry name" value="CorA"/>
    <property type="match status" value="1"/>
</dbReference>
<evidence type="ECO:0000256" key="7">
    <source>
        <dbReference type="ARBA" id="ARBA00023136"/>
    </source>
</evidence>
<dbReference type="InParanoid" id="G4T9E5"/>
<dbReference type="InterPro" id="IPR045861">
    <property type="entry name" value="CorA_cytoplasmic_dom"/>
</dbReference>
<dbReference type="GO" id="GO:0015095">
    <property type="term" value="F:magnesium ion transmembrane transporter activity"/>
    <property type="evidence" value="ECO:0007669"/>
    <property type="project" value="TreeGrafter"/>
</dbReference>
<comment type="caution">
    <text evidence="10">The sequence shown here is derived from an EMBL/GenBank/DDBJ whole genome shotgun (WGS) entry which is preliminary data.</text>
</comment>
<evidence type="ECO:0000256" key="3">
    <source>
        <dbReference type="ARBA" id="ARBA00022448"/>
    </source>
</evidence>
<keyword evidence="7 9" id="KW-0472">Membrane</keyword>
<gene>
    <name evidence="10" type="ORF">PIIN_11767</name>
</gene>
<evidence type="ECO:0000313" key="11">
    <source>
        <dbReference type="Proteomes" id="UP000007148"/>
    </source>
</evidence>
<keyword evidence="5 9" id="KW-0812">Transmembrane</keyword>
<evidence type="ECO:0000313" key="10">
    <source>
        <dbReference type="EMBL" id="CCA67912.1"/>
    </source>
</evidence>
<evidence type="ECO:0000256" key="8">
    <source>
        <dbReference type="SAM" id="MobiDB-lite"/>
    </source>
</evidence>
<evidence type="ECO:0000256" key="6">
    <source>
        <dbReference type="ARBA" id="ARBA00022989"/>
    </source>
</evidence>
<evidence type="ECO:0000256" key="5">
    <source>
        <dbReference type="ARBA" id="ARBA00022692"/>
    </source>
</evidence>
<evidence type="ECO:0000256" key="2">
    <source>
        <dbReference type="ARBA" id="ARBA00009765"/>
    </source>
</evidence>
<dbReference type="HOGENOM" id="CLU_015119_1_0_1"/>
<evidence type="ECO:0000256" key="4">
    <source>
        <dbReference type="ARBA" id="ARBA00022475"/>
    </source>
</evidence>
<dbReference type="AlphaFoldDB" id="G4T9E5"/>
<proteinExistence type="inferred from homology"/>
<organism evidence="10 11">
    <name type="scientific">Serendipita indica (strain DSM 11827)</name>
    <name type="common">Root endophyte fungus</name>
    <name type="synonym">Piriformospora indica</name>
    <dbReference type="NCBI Taxonomy" id="1109443"/>
    <lineage>
        <taxon>Eukaryota</taxon>
        <taxon>Fungi</taxon>
        <taxon>Dikarya</taxon>
        <taxon>Basidiomycota</taxon>
        <taxon>Agaricomycotina</taxon>
        <taxon>Agaricomycetes</taxon>
        <taxon>Sebacinales</taxon>
        <taxon>Serendipitaceae</taxon>
        <taxon>Serendipita</taxon>
    </lineage>
</organism>
<dbReference type="STRING" id="1109443.G4T9E5"/>
<evidence type="ECO:0000256" key="1">
    <source>
        <dbReference type="ARBA" id="ARBA00004651"/>
    </source>
</evidence>
<dbReference type="GO" id="GO:0015087">
    <property type="term" value="F:cobalt ion transmembrane transporter activity"/>
    <property type="evidence" value="ECO:0007669"/>
    <property type="project" value="TreeGrafter"/>
</dbReference>
<dbReference type="OrthoDB" id="165352at2759"/>
<comment type="similarity">
    <text evidence="2">Belongs to the CorA metal ion transporter (MIT) (TC 1.A.35) family.</text>
</comment>
<keyword evidence="6 9" id="KW-1133">Transmembrane helix</keyword>
<dbReference type="Proteomes" id="UP000007148">
    <property type="component" value="Unassembled WGS sequence"/>
</dbReference>
<keyword evidence="3" id="KW-0813">Transport</keyword>
<keyword evidence="4" id="KW-1003">Cell membrane</keyword>
<dbReference type="InterPro" id="IPR002523">
    <property type="entry name" value="MgTranspt_CorA/ZnTranspt_ZntB"/>
</dbReference>
<dbReference type="OMA" id="HCIIITE"/>
<reference evidence="10 11" key="1">
    <citation type="journal article" date="2011" name="PLoS Pathog.">
        <title>Endophytic Life Strategies Decoded by Genome and Transcriptome Analyses of the Mutualistic Root Symbiont Piriformospora indica.</title>
        <authorList>
            <person name="Zuccaro A."/>
            <person name="Lahrmann U."/>
            <person name="Guldener U."/>
            <person name="Langen G."/>
            <person name="Pfiffi S."/>
            <person name="Biedenkopf D."/>
            <person name="Wong P."/>
            <person name="Samans B."/>
            <person name="Grimm C."/>
            <person name="Basiewicz M."/>
            <person name="Murat C."/>
            <person name="Martin F."/>
            <person name="Kogel K.H."/>
        </authorList>
    </citation>
    <scope>NUCLEOTIDE SEQUENCE [LARGE SCALE GENOMIC DNA]</scope>
    <source>
        <strain evidence="10 11">DSM 11827</strain>
    </source>
</reference>
<dbReference type="EMBL" id="CAFZ01000022">
    <property type="protein sequence ID" value="CCA67912.1"/>
    <property type="molecule type" value="Genomic_DNA"/>
</dbReference>
<dbReference type="SUPFAM" id="SSF144083">
    <property type="entry name" value="Magnesium transport protein CorA, transmembrane region"/>
    <property type="match status" value="1"/>
</dbReference>
<accession>G4T9E5</accession>
<name>G4T9E5_SERID</name>
<sequence length="640" mass="72589">MPREDSEGSSGGSITSDEEEVPTHMAVASEAASATVAGTVRGSPALQKLRSSVNKVIRMNKIQSAFNPLGPGSEPGIDPRKPGVDAAYGHIRERCEIEIIDYSASNYVINQYNNEEFVNLMQSTGGTRPGWAKVRWINIGGTSWDVLSKLAIAYKLHPLTLENIVAGMPTSRSRADYYTNHLFLHVMCQSLEEKESSASPLVRISNPARSRSPAQMNHHEHTHGGAAEKAPSLRRRKGVAPAPDIEMGRPQPRKEKKRKSRMTTLDIRNQKNESLKRAEELNEALRDTMFTVKVTTKSLFLYLLRDGTVISVHQADRGFGDPIYRRLQSPTTVLRASSDPSMLLEALLDLVVDRALDIVDRYHENILAVERSILLNPKMVAIRQLHFFSRDLTARRRELDPVKTLIYGLRRYDKERCAAVAESAGILVEGEAVQGFLSHKAKIYLADVHEHCEWILTSFEMQADIAENLINYTFNTIAYETNNTMRTLTLATIIFLPLTFLSGYFGMNFEVFGGIQHSDAYFWEIAAPVFVATVIIFLWHDLRRMWHFLKKKTFLHRFVRTRLLRWFSSVHPKISSTHSFAAHNIHMENSLLRHLTWFANDEYKHLYSPPTQRHVVASDATPSNPWLRHASHLVLQDSKK</sequence>
<keyword evidence="11" id="KW-1185">Reference proteome</keyword>
<dbReference type="Gene3D" id="3.30.460.20">
    <property type="entry name" value="CorA soluble domain-like"/>
    <property type="match status" value="1"/>
</dbReference>
<dbReference type="PANTHER" id="PTHR46494:SF1">
    <property type="entry name" value="CORA FAMILY METAL ION TRANSPORTER (EUROFUNG)"/>
    <property type="match status" value="1"/>
</dbReference>
<protein>
    <submittedName>
        <fullName evidence="10">Related to Mg2 transporter protein, CorA-like</fullName>
    </submittedName>
</protein>
<dbReference type="SUPFAM" id="SSF143865">
    <property type="entry name" value="CorA soluble domain-like"/>
    <property type="match status" value="1"/>
</dbReference>
<dbReference type="GO" id="GO:0005886">
    <property type="term" value="C:plasma membrane"/>
    <property type="evidence" value="ECO:0007669"/>
    <property type="project" value="UniProtKB-SubCell"/>
</dbReference>
<feature type="transmembrane region" description="Helical" evidence="9">
    <location>
        <begin position="521"/>
        <end position="542"/>
    </location>
</feature>
<dbReference type="PANTHER" id="PTHR46494">
    <property type="entry name" value="CORA FAMILY METAL ION TRANSPORTER (EUROFUNG)"/>
    <property type="match status" value="1"/>
</dbReference>